<evidence type="ECO:0000259" key="7">
    <source>
        <dbReference type="PROSITE" id="PS51898"/>
    </source>
</evidence>
<dbReference type="Pfam" id="PF00589">
    <property type="entry name" value="Phage_integrase"/>
    <property type="match status" value="1"/>
</dbReference>
<sequence length="322" mass="36578">MGGKGSGEFRNPGKTERRLSGDEAAVRDFLEELAQSGHSPRTLMAYRRDLDAFMRFLLLRGKGSPSDPSIDRTLALSYLFDLEQREYRPRSVLRILSSLRSFYQWLCRKGRCPSNPFEDLSGPRRPKTVPAVLTEREMATLLENRPGNSWEDRRDTAMLELFYLTGIRLSELAGLVRGDLSPGMDRVRVRGKGNKERMVPLLGVTRDLLQTFLHEADISPEDPLFAASPGGEALSIHQIGRIVRRRVRLSGLGDRGVTPHTFRHSCATHLLDRGMDLRKIQELLGHQSLGTTQKYTHVGLADLRRRYDQIRRKDVSDDDQGR</sequence>
<dbReference type="PANTHER" id="PTHR30349:SF41">
    <property type="entry name" value="INTEGRASE_RECOMBINASE PROTEIN MJ0367-RELATED"/>
    <property type="match status" value="1"/>
</dbReference>
<feature type="compositionally biased region" description="Basic and acidic residues" evidence="6">
    <location>
        <begin position="11"/>
        <end position="21"/>
    </location>
</feature>
<dbReference type="InterPro" id="IPR044068">
    <property type="entry name" value="CB"/>
</dbReference>
<dbReference type="InterPro" id="IPR011010">
    <property type="entry name" value="DNA_brk_join_enz"/>
</dbReference>
<dbReference type="Proteomes" id="UP000027059">
    <property type="component" value="Chromosome"/>
</dbReference>
<dbReference type="InterPro" id="IPR002104">
    <property type="entry name" value="Integrase_catalytic"/>
</dbReference>
<dbReference type="SUPFAM" id="SSF56349">
    <property type="entry name" value="DNA breaking-rejoining enzymes"/>
    <property type="match status" value="1"/>
</dbReference>
<dbReference type="InterPro" id="IPR010998">
    <property type="entry name" value="Integrase_recombinase_N"/>
</dbReference>
<protein>
    <submittedName>
        <fullName evidence="9">Recombinase XerC</fullName>
    </submittedName>
</protein>
<organism evidence="9 10">
    <name type="scientific">Leptospirillum ferriphilum YSK</name>
    <dbReference type="NCBI Taxonomy" id="1441628"/>
    <lineage>
        <taxon>Bacteria</taxon>
        <taxon>Pseudomonadati</taxon>
        <taxon>Nitrospirota</taxon>
        <taxon>Nitrospiria</taxon>
        <taxon>Nitrospirales</taxon>
        <taxon>Nitrospiraceae</taxon>
        <taxon>Leptospirillum</taxon>
    </lineage>
</organism>
<comment type="similarity">
    <text evidence="1">Belongs to the 'phage' integrase family.</text>
</comment>
<dbReference type="GO" id="GO:0006310">
    <property type="term" value="P:DNA recombination"/>
    <property type="evidence" value="ECO:0007669"/>
    <property type="project" value="UniProtKB-KW"/>
</dbReference>
<keyword evidence="10" id="KW-1185">Reference proteome</keyword>
<dbReference type="PROSITE" id="PS51900">
    <property type="entry name" value="CB"/>
    <property type="match status" value="1"/>
</dbReference>
<proteinExistence type="inferred from homology"/>
<keyword evidence="3 5" id="KW-0238">DNA-binding</keyword>
<dbReference type="PANTHER" id="PTHR30349">
    <property type="entry name" value="PHAGE INTEGRASE-RELATED"/>
    <property type="match status" value="1"/>
</dbReference>
<dbReference type="PROSITE" id="PS51898">
    <property type="entry name" value="TYR_RECOMBINASE"/>
    <property type="match status" value="1"/>
</dbReference>
<gene>
    <name evidence="9" type="ORF">Y981_01520</name>
</gene>
<reference evidence="9 10" key="2">
    <citation type="journal article" date="2015" name="Biomed. Res. Int.">
        <title>Effects of Arsenite Resistance on the Growth and Functional Gene Expression of Leptospirillum ferriphilum and Acidithiobacillus thiooxidans in Pure Culture and Coculture.</title>
        <authorList>
            <person name="Jiang H."/>
            <person name="Liang Y."/>
            <person name="Yin H."/>
            <person name="Xiao Y."/>
            <person name="Guo X."/>
            <person name="Xu Y."/>
            <person name="Hu Q."/>
            <person name="Liu H."/>
            <person name="Liu X."/>
        </authorList>
    </citation>
    <scope>NUCLEOTIDE SEQUENCE [LARGE SCALE GENOMIC DNA]</scope>
    <source>
        <strain evidence="9 10">YSK</strain>
    </source>
</reference>
<evidence type="ECO:0000259" key="8">
    <source>
        <dbReference type="PROSITE" id="PS51900"/>
    </source>
</evidence>
<evidence type="ECO:0000256" key="1">
    <source>
        <dbReference type="ARBA" id="ARBA00008857"/>
    </source>
</evidence>
<evidence type="ECO:0000256" key="3">
    <source>
        <dbReference type="ARBA" id="ARBA00023125"/>
    </source>
</evidence>
<keyword evidence="2" id="KW-0229">DNA integration</keyword>
<reference evidence="10" key="1">
    <citation type="submission" date="2014-02" db="EMBL/GenBank/DDBJ databases">
        <title>Complete genome sequence and comparative genomic analysis of the nitrogen-fixing bacterium Leptospirillum ferriphilum YSK.</title>
        <authorList>
            <person name="Guo X."/>
            <person name="Yin H."/>
            <person name="Liang Y."/>
            <person name="Hu Q."/>
            <person name="Ma L."/>
            <person name="Xiao Y."/>
            <person name="Zhang X."/>
            <person name="Qiu G."/>
            <person name="Liu X."/>
        </authorList>
    </citation>
    <scope>NUCLEOTIDE SEQUENCE [LARGE SCALE GENOMIC DNA]</scope>
    <source>
        <strain evidence="10">YSK</strain>
    </source>
</reference>
<dbReference type="GO" id="GO:0003677">
    <property type="term" value="F:DNA binding"/>
    <property type="evidence" value="ECO:0007669"/>
    <property type="project" value="UniProtKB-UniRule"/>
</dbReference>
<dbReference type="EMBL" id="CP007243">
    <property type="protein sequence ID" value="AIA29978.1"/>
    <property type="molecule type" value="Genomic_DNA"/>
</dbReference>
<dbReference type="InterPro" id="IPR004107">
    <property type="entry name" value="Integrase_SAM-like_N"/>
</dbReference>
<feature type="domain" description="Tyr recombinase" evidence="7">
    <location>
        <begin position="128"/>
        <end position="308"/>
    </location>
</feature>
<dbReference type="KEGG" id="lfp:Y981_01520"/>
<keyword evidence="4" id="KW-0233">DNA recombination</keyword>
<evidence type="ECO:0000256" key="5">
    <source>
        <dbReference type="PROSITE-ProRule" id="PRU01248"/>
    </source>
</evidence>
<dbReference type="HOGENOM" id="CLU_027562_9_0_0"/>
<dbReference type="Gene3D" id="1.10.443.10">
    <property type="entry name" value="Intergrase catalytic core"/>
    <property type="match status" value="1"/>
</dbReference>
<dbReference type="InterPro" id="IPR013762">
    <property type="entry name" value="Integrase-like_cat_sf"/>
</dbReference>
<evidence type="ECO:0000256" key="4">
    <source>
        <dbReference type="ARBA" id="ARBA00023172"/>
    </source>
</evidence>
<evidence type="ECO:0000313" key="9">
    <source>
        <dbReference type="EMBL" id="AIA29978.1"/>
    </source>
</evidence>
<feature type="domain" description="Core-binding (CB)" evidence="8">
    <location>
        <begin position="20"/>
        <end position="107"/>
    </location>
</feature>
<dbReference type="Pfam" id="PF02899">
    <property type="entry name" value="Phage_int_SAM_1"/>
    <property type="match status" value="1"/>
</dbReference>
<evidence type="ECO:0000256" key="2">
    <source>
        <dbReference type="ARBA" id="ARBA00022908"/>
    </source>
</evidence>
<evidence type="ECO:0000256" key="6">
    <source>
        <dbReference type="SAM" id="MobiDB-lite"/>
    </source>
</evidence>
<accession>A0A059XT31</accession>
<dbReference type="InterPro" id="IPR050090">
    <property type="entry name" value="Tyrosine_recombinase_XerCD"/>
</dbReference>
<dbReference type="OrthoDB" id="9803188at2"/>
<dbReference type="GO" id="GO:0015074">
    <property type="term" value="P:DNA integration"/>
    <property type="evidence" value="ECO:0007669"/>
    <property type="project" value="UniProtKB-KW"/>
</dbReference>
<dbReference type="AlphaFoldDB" id="A0A059XT31"/>
<feature type="region of interest" description="Disordered" evidence="6">
    <location>
        <begin position="1"/>
        <end position="21"/>
    </location>
</feature>
<dbReference type="RefSeq" id="WP_014960051.1">
    <property type="nucleotide sequence ID" value="NZ_CP007243.1"/>
</dbReference>
<evidence type="ECO:0000313" key="10">
    <source>
        <dbReference type="Proteomes" id="UP000027059"/>
    </source>
</evidence>
<name>A0A059XT31_9BACT</name>
<dbReference type="Gene3D" id="1.10.150.130">
    <property type="match status" value="1"/>
</dbReference>